<dbReference type="RefSeq" id="WP_054290749.1">
    <property type="nucleotide sequence ID" value="NZ_CP012752.1"/>
</dbReference>
<organism evidence="2 3">
    <name type="scientific">Kibdelosporangium phytohabitans</name>
    <dbReference type="NCBI Taxonomy" id="860235"/>
    <lineage>
        <taxon>Bacteria</taxon>
        <taxon>Bacillati</taxon>
        <taxon>Actinomycetota</taxon>
        <taxon>Actinomycetes</taxon>
        <taxon>Pseudonocardiales</taxon>
        <taxon>Pseudonocardiaceae</taxon>
        <taxon>Kibdelosporangium</taxon>
    </lineage>
</organism>
<dbReference type="AlphaFoldDB" id="A0A0N9I2X8"/>
<dbReference type="Pfam" id="PF12802">
    <property type="entry name" value="MarR_2"/>
    <property type="match status" value="1"/>
</dbReference>
<dbReference type="InterPro" id="IPR036390">
    <property type="entry name" value="WH_DNA-bd_sf"/>
</dbReference>
<gene>
    <name evidence="2" type="ORF">AOZ06_19725</name>
</gene>
<evidence type="ECO:0000313" key="3">
    <source>
        <dbReference type="Proteomes" id="UP000063699"/>
    </source>
</evidence>
<dbReference type="SUPFAM" id="SSF46785">
    <property type="entry name" value="Winged helix' DNA-binding domain"/>
    <property type="match status" value="1"/>
</dbReference>
<dbReference type="PANTHER" id="PTHR33164">
    <property type="entry name" value="TRANSCRIPTIONAL REGULATOR, MARR FAMILY"/>
    <property type="match status" value="1"/>
</dbReference>
<dbReference type="EMBL" id="CP012752">
    <property type="protein sequence ID" value="ALG08843.1"/>
    <property type="molecule type" value="Genomic_DNA"/>
</dbReference>
<accession>A0A0N9I2X8</accession>
<dbReference type="KEGG" id="kphy:AOZ06_19725"/>
<dbReference type="PANTHER" id="PTHR33164:SF99">
    <property type="entry name" value="MARR FAMILY REGULATORY PROTEIN"/>
    <property type="match status" value="1"/>
</dbReference>
<dbReference type="SMART" id="SM00347">
    <property type="entry name" value="HTH_MARR"/>
    <property type="match status" value="1"/>
</dbReference>
<dbReference type="InterPro" id="IPR000835">
    <property type="entry name" value="HTH_MarR-typ"/>
</dbReference>
<proteinExistence type="predicted"/>
<dbReference type="STRING" id="860235.AOZ06_19725"/>
<protein>
    <recommendedName>
        <fullName evidence="1">HTH marR-type domain-containing protein</fullName>
    </recommendedName>
</protein>
<evidence type="ECO:0000259" key="1">
    <source>
        <dbReference type="PROSITE" id="PS50995"/>
    </source>
</evidence>
<dbReference type="InterPro" id="IPR039422">
    <property type="entry name" value="MarR/SlyA-like"/>
</dbReference>
<dbReference type="Proteomes" id="UP000063699">
    <property type="component" value="Chromosome"/>
</dbReference>
<reference evidence="2 3" key="1">
    <citation type="submission" date="2015-07" db="EMBL/GenBank/DDBJ databases">
        <title>Genome sequencing of Kibdelosporangium phytohabitans.</title>
        <authorList>
            <person name="Qin S."/>
            <person name="Xing K."/>
        </authorList>
    </citation>
    <scope>NUCLEOTIDE SEQUENCE [LARGE SCALE GENOMIC DNA]</scope>
    <source>
        <strain evidence="2 3">KLBMP1111</strain>
    </source>
</reference>
<dbReference type="Gene3D" id="1.10.10.10">
    <property type="entry name" value="Winged helix-like DNA-binding domain superfamily/Winged helix DNA-binding domain"/>
    <property type="match status" value="1"/>
</dbReference>
<dbReference type="InterPro" id="IPR036388">
    <property type="entry name" value="WH-like_DNA-bd_sf"/>
</dbReference>
<feature type="domain" description="HTH marR-type" evidence="1">
    <location>
        <begin position="10"/>
        <end position="150"/>
    </location>
</feature>
<name>A0A0N9I2X8_9PSEU</name>
<dbReference type="GO" id="GO:0006950">
    <property type="term" value="P:response to stress"/>
    <property type="evidence" value="ECO:0007669"/>
    <property type="project" value="TreeGrafter"/>
</dbReference>
<dbReference type="PROSITE" id="PS50995">
    <property type="entry name" value="HTH_MARR_2"/>
    <property type="match status" value="1"/>
</dbReference>
<evidence type="ECO:0000313" key="2">
    <source>
        <dbReference type="EMBL" id="ALG08843.1"/>
    </source>
</evidence>
<dbReference type="GO" id="GO:0003700">
    <property type="term" value="F:DNA-binding transcription factor activity"/>
    <property type="evidence" value="ECO:0007669"/>
    <property type="project" value="InterPro"/>
</dbReference>
<sequence length="156" mass="17388">MDDQPLTAREEALWRALARLMVSLPRALDDDLLRNTGLSLTDYSVLMHLSEAQNRQLRMADLATATALSASRITRVVDNLQARGLTEKRRTDTDGRGYNAVLTPAGFERLRSAYPTHLASVRRRVVDLIDPDVTGPVGRQLAAVAERLYSECKRQA</sequence>
<keyword evidence="3" id="KW-1185">Reference proteome</keyword>